<dbReference type="AlphaFoldDB" id="A0AAD5K1B6"/>
<name>A0AAD5K1B6_9FUNG</name>
<organism evidence="2 3">
    <name type="scientific">Phascolomyces articulosus</name>
    <dbReference type="NCBI Taxonomy" id="60185"/>
    <lineage>
        <taxon>Eukaryota</taxon>
        <taxon>Fungi</taxon>
        <taxon>Fungi incertae sedis</taxon>
        <taxon>Mucoromycota</taxon>
        <taxon>Mucoromycotina</taxon>
        <taxon>Mucoromycetes</taxon>
        <taxon>Mucorales</taxon>
        <taxon>Lichtheimiaceae</taxon>
        <taxon>Phascolomyces</taxon>
    </lineage>
</organism>
<gene>
    <name evidence="2" type="ORF">BDA99DRAFT_589073</name>
</gene>
<dbReference type="EMBL" id="JAIXMP010000030">
    <property type="protein sequence ID" value="KAI9251398.1"/>
    <property type="molecule type" value="Genomic_DNA"/>
</dbReference>
<accession>A0AAD5K1B6</accession>
<feature type="compositionally biased region" description="Polar residues" evidence="1">
    <location>
        <begin position="425"/>
        <end position="437"/>
    </location>
</feature>
<dbReference type="Proteomes" id="UP001209540">
    <property type="component" value="Unassembled WGS sequence"/>
</dbReference>
<keyword evidence="3" id="KW-1185">Reference proteome</keyword>
<evidence type="ECO:0000256" key="1">
    <source>
        <dbReference type="SAM" id="MobiDB-lite"/>
    </source>
</evidence>
<reference evidence="2" key="2">
    <citation type="submission" date="2023-02" db="EMBL/GenBank/DDBJ databases">
        <authorList>
            <consortium name="DOE Joint Genome Institute"/>
            <person name="Mondo S.J."/>
            <person name="Chang Y."/>
            <person name="Wang Y."/>
            <person name="Ahrendt S."/>
            <person name="Andreopoulos W."/>
            <person name="Barry K."/>
            <person name="Beard J."/>
            <person name="Benny G.L."/>
            <person name="Blankenship S."/>
            <person name="Bonito G."/>
            <person name="Cuomo C."/>
            <person name="Desiro A."/>
            <person name="Gervers K.A."/>
            <person name="Hundley H."/>
            <person name="Kuo A."/>
            <person name="LaButti K."/>
            <person name="Lang B.F."/>
            <person name="Lipzen A."/>
            <person name="O'Donnell K."/>
            <person name="Pangilinan J."/>
            <person name="Reynolds N."/>
            <person name="Sandor L."/>
            <person name="Smith M.W."/>
            <person name="Tsang A."/>
            <person name="Grigoriev I.V."/>
            <person name="Stajich J.E."/>
            <person name="Spatafora J.W."/>
        </authorList>
    </citation>
    <scope>NUCLEOTIDE SEQUENCE</scope>
    <source>
        <strain evidence="2">RSA 2281</strain>
    </source>
</reference>
<evidence type="ECO:0000313" key="2">
    <source>
        <dbReference type="EMBL" id="KAI9251398.1"/>
    </source>
</evidence>
<sequence length="521" mass="59452">MFNILLIVTGCISFLFYTLYSHHDGSSLIHAHFSHTRQFQDYISILSHIYNRPSTIMAVILLLENKYQQPKKATRLFLRSRWETPSNKLLQKNILYDTVPMRNNVSMFVMDTTTGESPFSDLATYSKYENSFSVNVIYRQIQQKNTSGIALVPPFYKPLSVIPIKHSKKLRRDKESKVELPTIYLMADPSEVALMHENKFEKITVAAKMLYSSSAVVHVFDHVDISIAKQTTRILEKMSYDIKICSPTSLNGSRRLKFYSFGYDLAHLPEKIKYRMLASMKMPTTTLFTYVRIFINSRPIGIFGLINNSSVKTPWLQDELRYPGRNLFQQEQGIVPQENIAHTGFTFGQQNAPSIQQKILYSIPIPHNYGENTPSTESPSDTTMDDEYRLNGQEKLAQYPVKQIDQDVKREELFKVEDSTDDNHQASSSPSTRQTNTLDNIKDSVLDTITALNPINSQDAIDGWDPSSIVDYVQENSINSCMDLLTLSPDDDNINLLSMFMTLVNGSPGDLSFADVNEFIM</sequence>
<feature type="region of interest" description="Disordered" evidence="1">
    <location>
        <begin position="416"/>
        <end position="437"/>
    </location>
</feature>
<comment type="caution">
    <text evidence="2">The sequence shown here is derived from an EMBL/GenBank/DDBJ whole genome shotgun (WGS) entry which is preliminary data.</text>
</comment>
<reference evidence="2" key="1">
    <citation type="journal article" date="2022" name="IScience">
        <title>Evolution of zygomycete secretomes and the origins of terrestrial fungal ecologies.</title>
        <authorList>
            <person name="Chang Y."/>
            <person name="Wang Y."/>
            <person name="Mondo S."/>
            <person name="Ahrendt S."/>
            <person name="Andreopoulos W."/>
            <person name="Barry K."/>
            <person name="Beard J."/>
            <person name="Benny G.L."/>
            <person name="Blankenship S."/>
            <person name="Bonito G."/>
            <person name="Cuomo C."/>
            <person name="Desiro A."/>
            <person name="Gervers K.A."/>
            <person name="Hundley H."/>
            <person name="Kuo A."/>
            <person name="LaButti K."/>
            <person name="Lang B.F."/>
            <person name="Lipzen A."/>
            <person name="O'Donnell K."/>
            <person name="Pangilinan J."/>
            <person name="Reynolds N."/>
            <person name="Sandor L."/>
            <person name="Smith M.E."/>
            <person name="Tsang A."/>
            <person name="Grigoriev I.V."/>
            <person name="Stajich J.E."/>
            <person name="Spatafora J.W."/>
        </authorList>
    </citation>
    <scope>NUCLEOTIDE SEQUENCE</scope>
    <source>
        <strain evidence="2">RSA 2281</strain>
    </source>
</reference>
<protein>
    <submittedName>
        <fullName evidence="2">Uncharacterized protein</fullName>
    </submittedName>
</protein>
<proteinExistence type="predicted"/>
<evidence type="ECO:0000313" key="3">
    <source>
        <dbReference type="Proteomes" id="UP001209540"/>
    </source>
</evidence>